<comment type="similarity">
    <text evidence="6">Belongs to the peptidase M48 family.</text>
</comment>
<reference evidence="10 11" key="1">
    <citation type="submission" date="2018-08" db="EMBL/GenBank/DDBJ databases">
        <title>A genome reference for cultivated species of the human gut microbiota.</title>
        <authorList>
            <person name="Zou Y."/>
            <person name="Xue W."/>
            <person name="Luo G."/>
        </authorList>
    </citation>
    <scope>NUCLEOTIDE SEQUENCE [LARGE SCALE GENOMIC DNA]</scope>
    <source>
        <strain evidence="10 11">TF08-11</strain>
    </source>
</reference>
<comment type="caution">
    <text evidence="10">The sequence shown here is derived from an EMBL/GenBank/DDBJ whole genome shotgun (WGS) entry which is preliminary data.</text>
</comment>
<dbReference type="PANTHER" id="PTHR10120">
    <property type="entry name" value="CAAX PRENYL PROTEASE 1"/>
    <property type="match status" value="1"/>
</dbReference>
<dbReference type="Pfam" id="PF01435">
    <property type="entry name" value="Peptidase_M48"/>
    <property type="match status" value="1"/>
</dbReference>
<feature type="transmembrane region" description="Helical" evidence="7">
    <location>
        <begin position="335"/>
        <end position="356"/>
    </location>
</feature>
<feature type="transmembrane region" description="Helical" evidence="7">
    <location>
        <begin position="6"/>
        <end position="26"/>
    </location>
</feature>
<organism evidence="10 11">
    <name type="scientific">Faecalicoccus pleomorphus</name>
    <dbReference type="NCBI Taxonomy" id="1323"/>
    <lineage>
        <taxon>Bacteria</taxon>
        <taxon>Bacillati</taxon>
        <taxon>Bacillota</taxon>
        <taxon>Erysipelotrichia</taxon>
        <taxon>Erysipelotrichales</taxon>
        <taxon>Erysipelotrichaceae</taxon>
        <taxon>Faecalicoccus</taxon>
    </lineage>
</organism>
<dbReference type="Proteomes" id="UP000260721">
    <property type="component" value="Unassembled WGS sequence"/>
</dbReference>
<evidence type="ECO:0000256" key="1">
    <source>
        <dbReference type="ARBA" id="ARBA00022670"/>
    </source>
</evidence>
<accession>A0A3E3E957</accession>
<feature type="domain" description="Peptidase M48" evidence="8">
    <location>
        <begin position="211"/>
        <end position="422"/>
    </location>
</feature>
<feature type="transmembrane region" description="Helical" evidence="7">
    <location>
        <begin position="294"/>
        <end position="315"/>
    </location>
</feature>
<keyword evidence="7" id="KW-1133">Transmembrane helix</keyword>
<evidence type="ECO:0000256" key="6">
    <source>
        <dbReference type="RuleBase" id="RU003983"/>
    </source>
</evidence>
<comment type="cofactor">
    <cofactor evidence="6">
        <name>Zn(2+)</name>
        <dbReference type="ChEBI" id="CHEBI:29105"/>
    </cofactor>
    <text evidence="6">Binds 1 zinc ion per subunit.</text>
</comment>
<keyword evidence="1 6" id="KW-0645">Protease</keyword>
<evidence type="ECO:0000313" key="10">
    <source>
        <dbReference type="EMBL" id="RGD78295.1"/>
    </source>
</evidence>
<keyword evidence="4 6" id="KW-0862">Zinc</keyword>
<dbReference type="InterPro" id="IPR032456">
    <property type="entry name" value="Peptidase_M48_N"/>
</dbReference>
<dbReference type="Gene3D" id="3.30.2010.10">
    <property type="entry name" value="Metalloproteases ('zincins'), catalytic domain"/>
    <property type="match status" value="1"/>
</dbReference>
<dbReference type="GO" id="GO:0004222">
    <property type="term" value="F:metalloendopeptidase activity"/>
    <property type="evidence" value="ECO:0007669"/>
    <property type="project" value="InterPro"/>
</dbReference>
<evidence type="ECO:0000256" key="7">
    <source>
        <dbReference type="SAM" id="Phobius"/>
    </source>
</evidence>
<evidence type="ECO:0000313" key="11">
    <source>
        <dbReference type="Proteomes" id="UP000260721"/>
    </source>
</evidence>
<sequence>MILIKLLLIIFSFGNFFYEMLTYALILHQRKKPLPDTIKDIYPEKRYQTFLAYKKDYRKIFIFEQVFTLCLQLFCILSPFYTWLQDANPYICLLKTVLVFIAIECVSDLPVSYYSTFTIEEKYGLNHQTKKDFFKDVCIEKITEFLMLSIFFAFLIWVATHLEDWTHHFSISFAQAFLIGLLIVAAGFIIMTLLSLFSLAAMRLQYKFTELEDGSLRQQILTFLKESRKKVHHIKVYDESKKSNSKNAFLLKFLGYREFGIADNFLEENSQDELYAVLLHEIGHLKHKKNLWNYTQYAFGIALFLGLVWLISHAPVVLTFNGMINTEFHLSYTNYYLTLSIFLTFCKPFLFLWNLFRNYVSCKEEQEADFNAVDHGYGQALIQTFKKISSDELIDINPHPLIELIEYDHPGMYKRISYIQKRMKKGNDAV</sequence>
<dbReference type="GO" id="GO:0006508">
    <property type="term" value="P:proteolysis"/>
    <property type="evidence" value="ECO:0007669"/>
    <property type="project" value="UniProtKB-KW"/>
</dbReference>
<keyword evidence="2" id="KW-0479">Metal-binding</keyword>
<feature type="domain" description="CAAX prenyl protease 1 N-terminal" evidence="9">
    <location>
        <begin position="28"/>
        <end position="189"/>
    </location>
</feature>
<proteinExistence type="inferred from homology"/>
<dbReference type="Pfam" id="PF16491">
    <property type="entry name" value="Peptidase_M48_N"/>
    <property type="match status" value="1"/>
</dbReference>
<evidence type="ECO:0000259" key="9">
    <source>
        <dbReference type="Pfam" id="PF16491"/>
    </source>
</evidence>
<keyword evidence="3 6" id="KW-0378">Hydrolase</keyword>
<evidence type="ECO:0000256" key="5">
    <source>
        <dbReference type="ARBA" id="ARBA00023049"/>
    </source>
</evidence>
<evidence type="ECO:0000256" key="3">
    <source>
        <dbReference type="ARBA" id="ARBA00022801"/>
    </source>
</evidence>
<feature type="transmembrane region" description="Helical" evidence="7">
    <location>
        <begin position="174"/>
        <end position="197"/>
    </location>
</feature>
<evidence type="ECO:0000256" key="4">
    <source>
        <dbReference type="ARBA" id="ARBA00022833"/>
    </source>
</evidence>
<evidence type="ECO:0000259" key="8">
    <source>
        <dbReference type="Pfam" id="PF01435"/>
    </source>
</evidence>
<dbReference type="EMBL" id="QUSK01000001">
    <property type="protein sequence ID" value="RGD78295.1"/>
    <property type="molecule type" value="Genomic_DNA"/>
</dbReference>
<protein>
    <submittedName>
        <fullName evidence="10">Uncharacterized protein</fullName>
    </submittedName>
</protein>
<keyword evidence="5 6" id="KW-0482">Metalloprotease</keyword>
<feature type="transmembrane region" description="Helical" evidence="7">
    <location>
        <begin position="145"/>
        <end position="162"/>
    </location>
</feature>
<gene>
    <name evidence="10" type="ORF">DXC78_00185</name>
</gene>
<keyword evidence="7" id="KW-0812">Transmembrane</keyword>
<feature type="transmembrane region" description="Helical" evidence="7">
    <location>
        <begin position="60"/>
        <end position="81"/>
    </location>
</feature>
<name>A0A3E3E957_9FIRM</name>
<dbReference type="AlphaFoldDB" id="A0A3E3E957"/>
<evidence type="ECO:0000256" key="2">
    <source>
        <dbReference type="ARBA" id="ARBA00022723"/>
    </source>
</evidence>
<keyword evidence="7" id="KW-0472">Membrane</keyword>
<dbReference type="InterPro" id="IPR001915">
    <property type="entry name" value="Peptidase_M48"/>
</dbReference>
<dbReference type="GO" id="GO:0046872">
    <property type="term" value="F:metal ion binding"/>
    <property type="evidence" value="ECO:0007669"/>
    <property type="project" value="UniProtKB-KW"/>
</dbReference>